<gene>
    <name evidence="1" type="ORF">AYI69_g3277</name>
</gene>
<evidence type="ECO:0000313" key="2">
    <source>
        <dbReference type="Proteomes" id="UP000187429"/>
    </source>
</evidence>
<feature type="non-terminal residue" evidence="1">
    <location>
        <position position="43"/>
    </location>
</feature>
<organism evidence="1 2">
    <name type="scientific">Smittium culicis</name>
    <dbReference type="NCBI Taxonomy" id="133412"/>
    <lineage>
        <taxon>Eukaryota</taxon>
        <taxon>Fungi</taxon>
        <taxon>Fungi incertae sedis</taxon>
        <taxon>Zoopagomycota</taxon>
        <taxon>Kickxellomycotina</taxon>
        <taxon>Harpellomycetes</taxon>
        <taxon>Harpellales</taxon>
        <taxon>Legeriomycetaceae</taxon>
        <taxon>Smittium</taxon>
    </lineage>
</organism>
<dbReference type="Proteomes" id="UP000187429">
    <property type="component" value="Unassembled WGS sequence"/>
</dbReference>
<evidence type="ECO:0000313" key="1">
    <source>
        <dbReference type="EMBL" id="OMJ27291.1"/>
    </source>
</evidence>
<accession>A0A1R1YK51</accession>
<comment type="caution">
    <text evidence="1">The sequence shown here is derived from an EMBL/GenBank/DDBJ whole genome shotgun (WGS) entry which is preliminary data.</text>
</comment>
<sequence length="43" mass="5179">MNYSARKNDYREIKRSRSESQVLYSEKLKSTSYSKPSEVIKYK</sequence>
<protein>
    <submittedName>
        <fullName evidence="1">Uncharacterized protein</fullName>
    </submittedName>
</protein>
<dbReference type="AlphaFoldDB" id="A0A1R1YK51"/>
<dbReference type="EMBL" id="LSSM01001080">
    <property type="protein sequence ID" value="OMJ27291.1"/>
    <property type="molecule type" value="Genomic_DNA"/>
</dbReference>
<name>A0A1R1YK51_9FUNG</name>
<reference evidence="2" key="1">
    <citation type="submission" date="2017-01" db="EMBL/GenBank/DDBJ databases">
        <authorList>
            <person name="Wang Y."/>
            <person name="White M."/>
            <person name="Kvist S."/>
            <person name="Moncalvo J.-M."/>
        </authorList>
    </citation>
    <scope>NUCLEOTIDE SEQUENCE [LARGE SCALE GENOMIC DNA]</scope>
    <source>
        <strain evidence="2">ID-206-W2</strain>
    </source>
</reference>
<keyword evidence="2" id="KW-1185">Reference proteome</keyword>
<proteinExistence type="predicted"/>